<keyword evidence="6" id="KW-1185">Reference proteome</keyword>
<feature type="signal peptide" evidence="2">
    <location>
        <begin position="1"/>
        <end position="19"/>
    </location>
</feature>
<reference evidence="5 6" key="1">
    <citation type="submission" date="2020-07" db="EMBL/GenBank/DDBJ databases">
        <authorList>
            <person name="Sun Q."/>
        </authorList>
    </citation>
    <scope>NUCLEOTIDE SEQUENCE [LARGE SCALE GENOMIC DNA]</scope>
    <source>
        <strain evidence="5 6">MAH-1</strain>
    </source>
</reference>
<protein>
    <submittedName>
        <fullName evidence="5">T9SS type A sorting domain-containing protein</fullName>
    </submittedName>
</protein>
<feature type="domain" description="DOMON" evidence="3">
    <location>
        <begin position="50"/>
        <end position="147"/>
    </location>
</feature>
<dbReference type="RefSeq" id="WP_176006392.1">
    <property type="nucleotide sequence ID" value="NZ_JABWMI010000011.1"/>
</dbReference>
<dbReference type="EMBL" id="JACBJI010000004">
    <property type="protein sequence ID" value="NYA71596.1"/>
    <property type="molecule type" value="Genomic_DNA"/>
</dbReference>
<dbReference type="InterPro" id="IPR045266">
    <property type="entry name" value="DOH_DOMON"/>
</dbReference>
<dbReference type="NCBIfam" id="TIGR04183">
    <property type="entry name" value="Por_Secre_tail"/>
    <property type="match status" value="1"/>
</dbReference>
<evidence type="ECO:0000256" key="1">
    <source>
        <dbReference type="ARBA" id="ARBA00022729"/>
    </source>
</evidence>
<evidence type="ECO:0000259" key="4">
    <source>
        <dbReference type="Pfam" id="PF18962"/>
    </source>
</evidence>
<feature type="chain" id="PRO_5030547670" evidence="2">
    <location>
        <begin position="20"/>
        <end position="256"/>
    </location>
</feature>
<proteinExistence type="predicted"/>
<comment type="caution">
    <text evidence="5">The sequence shown here is derived from an EMBL/GenBank/DDBJ whole genome shotgun (WGS) entry which is preliminary data.</text>
</comment>
<feature type="domain" description="Secretion system C-terminal sorting" evidence="4">
    <location>
        <begin position="184"/>
        <end position="255"/>
    </location>
</feature>
<dbReference type="Proteomes" id="UP000535020">
    <property type="component" value="Unassembled WGS sequence"/>
</dbReference>
<evidence type="ECO:0000259" key="3">
    <source>
        <dbReference type="Pfam" id="PF03351"/>
    </source>
</evidence>
<dbReference type="AlphaFoldDB" id="A0A7Y9C5S7"/>
<dbReference type="InterPro" id="IPR005018">
    <property type="entry name" value="DOMON_domain"/>
</dbReference>
<dbReference type="Pfam" id="PF18962">
    <property type="entry name" value="Por_Secre_tail"/>
    <property type="match status" value="1"/>
</dbReference>
<accession>A0A7Y9C5S7</accession>
<sequence length="256" mass="26914">MKKITFSVLALLGMTSVFGQYSTGTLTLSSFGSTSLGMTAKIDVSATLVTLTLTGASTDWLGIGFNATGMGNVGMDCVIFDGTNLSDRTFNGVGVTPPLDAQQNWTVTSNTVSGGTRTVVGTRALNTGDANDYTFTAAASSLSIVYARRSGSLTIGYHGGDSCGSTTANLVLSTEDFKAESVKMYPNPARGSVNFQTPSYVSTGEIKFYDVQGRMVKQQEINSMETAVSTSGMITGTYMVVVRTEYGNVTKTLVVE</sequence>
<dbReference type="Pfam" id="PF03351">
    <property type="entry name" value="DOMON"/>
    <property type="match status" value="1"/>
</dbReference>
<dbReference type="InterPro" id="IPR026444">
    <property type="entry name" value="Secre_tail"/>
</dbReference>
<evidence type="ECO:0000313" key="5">
    <source>
        <dbReference type="EMBL" id="NYA71596.1"/>
    </source>
</evidence>
<evidence type="ECO:0000313" key="6">
    <source>
        <dbReference type="Proteomes" id="UP000535020"/>
    </source>
</evidence>
<dbReference type="CDD" id="cd09631">
    <property type="entry name" value="DOMON_DOH"/>
    <property type="match status" value="1"/>
</dbReference>
<gene>
    <name evidence="5" type="ORF">HZF10_11730</name>
</gene>
<keyword evidence="1 2" id="KW-0732">Signal</keyword>
<organism evidence="5 6">
    <name type="scientific">Flavobacterium agri</name>
    <dbReference type="NCBI Taxonomy" id="2743471"/>
    <lineage>
        <taxon>Bacteria</taxon>
        <taxon>Pseudomonadati</taxon>
        <taxon>Bacteroidota</taxon>
        <taxon>Flavobacteriia</taxon>
        <taxon>Flavobacteriales</taxon>
        <taxon>Flavobacteriaceae</taxon>
        <taxon>Flavobacterium</taxon>
    </lineage>
</organism>
<evidence type="ECO:0000256" key="2">
    <source>
        <dbReference type="SAM" id="SignalP"/>
    </source>
</evidence>
<name>A0A7Y9C5S7_9FLAO</name>